<dbReference type="AlphaFoldDB" id="A0A2H3K1J6"/>
<gene>
    <name evidence="1" type="ORF">WOLCODRAFT_139372</name>
</gene>
<evidence type="ECO:0000313" key="2">
    <source>
        <dbReference type="Proteomes" id="UP000218811"/>
    </source>
</evidence>
<accession>A0A2H3K1J6</accession>
<protein>
    <submittedName>
        <fullName evidence="1">Uncharacterized protein</fullName>
    </submittedName>
</protein>
<keyword evidence="2" id="KW-1185">Reference proteome</keyword>
<reference evidence="1 2" key="1">
    <citation type="journal article" date="2012" name="Science">
        <title>The Paleozoic origin of enzymatic lignin decomposition reconstructed from 31 fungal genomes.</title>
        <authorList>
            <person name="Floudas D."/>
            <person name="Binder M."/>
            <person name="Riley R."/>
            <person name="Barry K."/>
            <person name="Blanchette R.A."/>
            <person name="Henrissat B."/>
            <person name="Martinez A.T."/>
            <person name="Otillar R."/>
            <person name="Spatafora J.W."/>
            <person name="Yadav J.S."/>
            <person name="Aerts A."/>
            <person name="Benoit I."/>
            <person name="Boyd A."/>
            <person name="Carlson A."/>
            <person name="Copeland A."/>
            <person name="Coutinho P.M."/>
            <person name="de Vries R.P."/>
            <person name="Ferreira P."/>
            <person name="Findley K."/>
            <person name="Foster B."/>
            <person name="Gaskell J."/>
            <person name="Glotzer D."/>
            <person name="Gorecki P."/>
            <person name="Heitman J."/>
            <person name="Hesse C."/>
            <person name="Hori C."/>
            <person name="Igarashi K."/>
            <person name="Jurgens J.A."/>
            <person name="Kallen N."/>
            <person name="Kersten P."/>
            <person name="Kohler A."/>
            <person name="Kuees U."/>
            <person name="Kumar T.K.A."/>
            <person name="Kuo A."/>
            <person name="LaButti K."/>
            <person name="Larrondo L.F."/>
            <person name="Lindquist E."/>
            <person name="Ling A."/>
            <person name="Lombard V."/>
            <person name="Lucas S."/>
            <person name="Lundell T."/>
            <person name="Martin R."/>
            <person name="McLaughlin D.J."/>
            <person name="Morgenstern I."/>
            <person name="Morin E."/>
            <person name="Murat C."/>
            <person name="Nagy L.G."/>
            <person name="Nolan M."/>
            <person name="Ohm R.A."/>
            <person name="Patyshakuliyeva A."/>
            <person name="Rokas A."/>
            <person name="Ruiz-Duenas F.J."/>
            <person name="Sabat G."/>
            <person name="Salamov A."/>
            <person name="Samejima M."/>
            <person name="Schmutz J."/>
            <person name="Slot J.C."/>
            <person name="St John F."/>
            <person name="Stenlid J."/>
            <person name="Sun H."/>
            <person name="Sun S."/>
            <person name="Syed K."/>
            <person name="Tsang A."/>
            <person name="Wiebenga A."/>
            <person name="Young D."/>
            <person name="Pisabarro A."/>
            <person name="Eastwood D.C."/>
            <person name="Martin F."/>
            <person name="Cullen D."/>
            <person name="Grigoriev I.V."/>
            <person name="Hibbett D.S."/>
        </authorList>
    </citation>
    <scope>NUCLEOTIDE SEQUENCE [LARGE SCALE GENOMIC DNA]</scope>
    <source>
        <strain evidence="1 2">MD-104</strain>
    </source>
</reference>
<proteinExistence type="predicted"/>
<sequence>MVQIRCCSYSLLLVKAGAAPLNPCTPSWRSGLLASSPIPAFSNRRYARPAMGMSNDLDHLGSALAIS</sequence>
<dbReference type="EMBL" id="KB468168">
    <property type="protein sequence ID" value="PCH45059.1"/>
    <property type="molecule type" value="Genomic_DNA"/>
</dbReference>
<dbReference type="Proteomes" id="UP000218811">
    <property type="component" value="Unassembled WGS sequence"/>
</dbReference>
<organism evidence="1 2">
    <name type="scientific">Wolfiporia cocos (strain MD-104)</name>
    <name type="common">Brown rot fungus</name>
    <dbReference type="NCBI Taxonomy" id="742152"/>
    <lineage>
        <taxon>Eukaryota</taxon>
        <taxon>Fungi</taxon>
        <taxon>Dikarya</taxon>
        <taxon>Basidiomycota</taxon>
        <taxon>Agaricomycotina</taxon>
        <taxon>Agaricomycetes</taxon>
        <taxon>Polyporales</taxon>
        <taxon>Phaeolaceae</taxon>
        <taxon>Wolfiporia</taxon>
    </lineage>
</organism>
<name>A0A2H3K1J6_WOLCO</name>
<evidence type="ECO:0000313" key="1">
    <source>
        <dbReference type="EMBL" id="PCH45059.1"/>
    </source>
</evidence>